<dbReference type="InterPro" id="IPR008979">
    <property type="entry name" value="Galactose-bd-like_sf"/>
</dbReference>
<dbReference type="RefSeq" id="WP_020543518.1">
    <property type="nucleotide sequence ID" value="NZ_CP068985.1"/>
</dbReference>
<protein>
    <submittedName>
        <fullName evidence="3">Cocaine esterase</fullName>
        <ecNumber evidence="3">3.1.1.84</ecNumber>
    </submittedName>
</protein>
<feature type="domain" description="Xaa-Pro dipeptidyl-peptidase C-terminal" evidence="2">
    <location>
        <begin position="44"/>
        <end position="274"/>
    </location>
</feature>
<dbReference type="Gene3D" id="2.60.120.260">
    <property type="entry name" value="Galactose-binding domain-like"/>
    <property type="match status" value="1"/>
</dbReference>
<organism evidence="3 4">
    <name type="scientific">Nonomuraea coxensis DSM 45129</name>
    <dbReference type="NCBI Taxonomy" id="1122611"/>
    <lineage>
        <taxon>Bacteria</taxon>
        <taxon>Bacillati</taxon>
        <taxon>Actinomycetota</taxon>
        <taxon>Actinomycetes</taxon>
        <taxon>Streptosporangiales</taxon>
        <taxon>Streptosporangiaceae</taxon>
        <taxon>Nonomuraea</taxon>
    </lineage>
</organism>
<dbReference type="EMBL" id="CP068985">
    <property type="protein sequence ID" value="QYC41726.1"/>
    <property type="molecule type" value="Genomic_DNA"/>
</dbReference>
<proteinExistence type="predicted"/>
<dbReference type="InterPro" id="IPR005674">
    <property type="entry name" value="CocE/Ser_esterase"/>
</dbReference>
<dbReference type="SMART" id="SM00939">
    <property type="entry name" value="PepX_C"/>
    <property type="match status" value="1"/>
</dbReference>
<dbReference type="GO" id="GO:0016787">
    <property type="term" value="F:hydrolase activity"/>
    <property type="evidence" value="ECO:0007669"/>
    <property type="project" value="UniProtKB-KW"/>
</dbReference>
<dbReference type="NCBIfam" id="TIGR00976">
    <property type="entry name" value="CocE_NonD"/>
    <property type="match status" value="1"/>
</dbReference>
<feature type="region of interest" description="Disordered" evidence="1">
    <location>
        <begin position="84"/>
        <end position="109"/>
    </location>
</feature>
<evidence type="ECO:0000259" key="2">
    <source>
        <dbReference type="SMART" id="SM00939"/>
    </source>
</evidence>
<dbReference type="Pfam" id="PF08530">
    <property type="entry name" value="PepX_C"/>
    <property type="match status" value="1"/>
</dbReference>
<keyword evidence="4" id="KW-1185">Reference proteome</keyword>
<name>A0ABX8U2Q3_9ACTN</name>
<dbReference type="InterPro" id="IPR029058">
    <property type="entry name" value="AB_hydrolase_fold"/>
</dbReference>
<dbReference type="InterPro" id="IPR013736">
    <property type="entry name" value="Xaa-Pro_dipept_C"/>
</dbReference>
<dbReference type="Proteomes" id="UP000824681">
    <property type="component" value="Chromosome"/>
</dbReference>
<reference evidence="3 4" key="1">
    <citation type="journal article" date="2021" name="ACS Chem. Biol.">
        <title>Genomic-Led Discovery of a Novel Glycopeptide Antibiotic by Nonomuraea coxensis DSM 45129.</title>
        <authorList>
            <person name="Yushchuk O."/>
            <person name="Vior N.M."/>
            <person name="Andreo-Vidal A."/>
            <person name="Berini F."/>
            <person name="Ruckert C."/>
            <person name="Busche T."/>
            <person name="Binda E."/>
            <person name="Kalinowski J."/>
            <person name="Truman A.W."/>
            <person name="Marinelli F."/>
        </authorList>
    </citation>
    <scope>NUCLEOTIDE SEQUENCE [LARGE SCALE GENOMIC DNA]</scope>
    <source>
        <strain evidence="3 4">DSM 45129</strain>
    </source>
</reference>
<dbReference type="Gene3D" id="3.40.50.1820">
    <property type="entry name" value="alpha/beta hydrolase"/>
    <property type="match status" value="1"/>
</dbReference>
<dbReference type="SUPFAM" id="SSF49785">
    <property type="entry name" value="Galactose-binding domain-like"/>
    <property type="match status" value="1"/>
</dbReference>
<evidence type="ECO:0000256" key="1">
    <source>
        <dbReference type="SAM" id="MobiDB-lite"/>
    </source>
</evidence>
<sequence length="278" mass="30397">MAAPNHLISGYQTLRKAGREPYLTIGSWQHWDAELSLTALRESITWLRAHLLGDRRELREAPVRIYVRGADEWRDLPVYPPAEAQPQRLNLHPNGGLSGDLPAESAPDRYRYDPADPTPAIAAMSRMIGIPRKTGEGVLAGREDVVTYTGAPLPADLEVIGIPTAELHVTSSLAHTDFYVRISDVAPTGTITHVSDALRRFAADRPIDEMVGIELAPVAHRFKRGHRVRVQIASGACPRWDRNPGTGEPPAAGSAMRVADQRIHHSPARPSAVILPAT</sequence>
<evidence type="ECO:0000313" key="4">
    <source>
        <dbReference type="Proteomes" id="UP000824681"/>
    </source>
</evidence>
<evidence type="ECO:0000313" key="3">
    <source>
        <dbReference type="EMBL" id="QYC41726.1"/>
    </source>
</evidence>
<dbReference type="EC" id="3.1.1.84" evidence="3"/>
<gene>
    <name evidence="3" type="primary">cocE2</name>
    <name evidence="3" type="ORF">Nocox_20590</name>
</gene>
<keyword evidence="3" id="KW-0378">Hydrolase</keyword>
<accession>A0ABX8U2Q3</accession>